<name>W6SJY0_9CLOT</name>
<dbReference type="PATRIC" id="fig|1216932.3.peg.2894"/>
<reference evidence="5 6" key="1">
    <citation type="submission" date="2013-11" db="EMBL/GenBank/DDBJ databases">
        <title>Complete genome sequence of Clostridum sp. M2/40.</title>
        <authorList>
            <person name="Wibberg D."/>
            <person name="Puehler A."/>
            <person name="Schlueter A."/>
        </authorList>
    </citation>
    <scope>NUCLEOTIDE SEQUENCE [LARGE SCALE GENOMIC DNA]</scope>
    <source>
        <strain evidence="6">M2/40</strain>
    </source>
</reference>
<dbReference type="Pfam" id="PF12802">
    <property type="entry name" value="MarR_2"/>
    <property type="match status" value="1"/>
</dbReference>
<dbReference type="PANTHER" id="PTHR42756:SF1">
    <property type="entry name" value="TRANSCRIPTIONAL REPRESSOR OF EMRAB OPERON"/>
    <property type="match status" value="1"/>
</dbReference>
<dbReference type="PANTHER" id="PTHR42756">
    <property type="entry name" value="TRANSCRIPTIONAL REGULATOR, MARR"/>
    <property type="match status" value="1"/>
</dbReference>
<dbReference type="HOGENOM" id="CLU_129726_1_1_9"/>
<evidence type="ECO:0000256" key="3">
    <source>
        <dbReference type="ARBA" id="ARBA00023163"/>
    </source>
</evidence>
<dbReference type="STRING" id="1216932.CM240_2928"/>
<dbReference type="eggNOG" id="COG1846">
    <property type="taxonomic scope" value="Bacteria"/>
</dbReference>
<dbReference type="OrthoDB" id="2051697at2"/>
<dbReference type="KEGG" id="clt:CM240_2928"/>
<dbReference type="AlphaFoldDB" id="W6SJY0"/>
<dbReference type="SMART" id="SM00347">
    <property type="entry name" value="HTH_MARR"/>
    <property type="match status" value="1"/>
</dbReference>
<dbReference type="InterPro" id="IPR036388">
    <property type="entry name" value="WH-like_DNA-bd_sf"/>
</dbReference>
<dbReference type="Gene3D" id="1.10.10.10">
    <property type="entry name" value="Winged helix-like DNA-binding domain superfamily/Winged helix DNA-binding domain"/>
    <property type="match status" value="1"/>
</dbReference>
<dbReference type="InterPro" id="IPR036390">
    <property type="entry name" value="WH_DNA-bd_sf"/>
</dbReference>
<evidence type="ECO:0000259" key="4">
    <source>
        <dbReference type="PROSITE" id="PS50995"/>
    </source>
</evidence>
<keyword evidence="3" id="KW-0804">Transcription</keyword>
<dbReference type="RefSeq" id="WP_044040214.1">
    <property type="nucleotide sequence ID" value="NZ_HG917869.1"/>
</dbReference>
<proteinExistence type="predicted"/>
<sequence length="149" mass="18022">MKDPNWVNMIKNMQEIRFFSRNLILRNKKEYEIPAQHLDLLSQLAISKRKMTPMELSDYMGLDKAIISRVIEKLNKSGYLVKEKDEIDKRRYYVSITDAGKKKIEDIYKYYLSPIYQLYRNLGDKDFENLMKYIEKANTYYHKDKETKE</sequence>
<evidence type="ECO:0000313" key="5">
    <source>
        <dbReference type="EMBL" id="CDM70045.1"/>
    </source>
</evidence>
<keyword evidence="1" id="KW-0805">Transcription regulation</keyword>
<dbReference type="PROSITE" id="PS50995">
    <property type="entry name" value="HTH_MARR_2"/>
    <property type="match status" value="1"/>
</dbReference>
<dbReference type="SUPFAM" id="SSF46785">
    <property type="entry name" value="Winged helix' DNA-binding domain"/>
    <property type="match status" value="1"/>
</dbReference>
<gene>
    <name evidence="5" type="ORF">CM240_2928</name>
</gene>
<dbReference type="Proteomes" id="UP000019426">
    <property type="component" value="Chromosome M2/40_rep2"/>
</dbReference>
<dbReference type="InterPro" id="IPR000835">
    <property type="entry name" value="HTH_MarR-typ"/>
</dbReference>
<protein>
    <recommendedName>
        <fullName evidence="4">HTH marR-type domain-containing protein</fullName>
    </recommendedName>
</protein>
<organism evidence="5 6">
    <name type="scientific">Clostridium bornimense</name>
    <dbReference type="NCBI Taxonomy" id="1216932"/>
    <lineage>
        <taxon>Bacteria</taxon>
        <taxon>Bacillati</taxon>
        <taxon>Bacillota</taxon>
        <taxon>Clostridia</taxon>
        <taxon>Eubacteriales</taxon>
        <taxon>Clostridiaceae</taxon>
        <taxon>Clostridium</taxon>
    </lineage>
</organism>
<dbReference type="PRINTS" id="PR00598">
    <property type="entry name" value="HTHMARR"/>
</dbReference>
<dbReference type="EMBL" id="HG917869">
    <property type="protein sequence ID" value="CDM70045.1"/>
    <property type="molecule type" value="Genomic_DNA"/>
</dbReference>
<keyword evidence="6" id="KW-1185">Reference proteome</keyword>
<evidence type="ECO:0000256" key="2">
    <source>
        <dbReference type="ARBA" id="ARBA00023125"/>
    </source>
</evidence>
<dbReference type="InterPro" id="IPR011991">
    <property type="entry name" value="ArsR-like_HTH"/>
</dbReference>
<dbReference type="GO" id="GO:0003677">
    <property type="term" value="F:DNA binding"/>
    <property type="evidence" value="ECO:0007669"/>
    <property type="project" value="UniProtKB-KW"/>
</dbReference>
<accession>W6SJY0</accession>
<evidence type="ECO:0000256" key="1">
    <source>
        <dbReference type="ARBA" id="ARBA00023015"/>
    </source>
</evidence>
<dbReference type="CDD" id="cd00090">
    <property type="entry name" value="HTH_ARSR"/>
    <property type="match status" value="1"/>
</dbReference>
<keyword evidence="2" id="KW-0238">DNA-binding</keyword>
<evidence type="ECO:0000313" key="6">
    <source>
        <dbReference type="Proteomes" id="UP000019426"/>
    </source>
</evidence>
<feature type="domain" description="HTH marR-type" evidence="4">
    <location>
        <begin position="1"/>
        <end position="139"/>
    </location>
</feature>
<dbReference type="GO" id="GO:0003700">
    <property type="term" value="F:DNA-binding transcription factor activity"/>
    <property type="evidence" value="ECO:0007669"/>
    <property type="project" value="InterPro"/>
</dbReference>